<evidence type="ECO:0000313" key="2">
    <source>
        <dbReference type="Proteomes" id="UP000245942"/>
    </source>
</evidence>
<sequence>MVRASLHLVSPSAMSVFHLPFHPHPTNPPLLTRHRLTRLSELLPHFTPHRRSMAEEVDAAAEAANVGFDQLPDEIVVQILIYSDNPGSFGRASKRVYDLSQSCHTRAQYFLRKHGKGLALFYAISRTKIFTEDLFRTLLNSGATLSLALAQELAIRNFKTTPTRHYSAYGDEATKWGKYADLQAVLAVLAEAHKTVSRLLVCLRNESLNIVTLS</sequence>
<accession>A0A316UDZ3</accession>
<keyword evidence="2" id="KW-1185">Reference proteome</keyword>
<dbReference type="RefSeq" id="XP_025349731.1">
    <property type="nucleotide sequence ID" value="XM_025489341.1"/>
</dbReference>
<dbReference type="AlphaFoldDB" id="A0A316UDZ3"/>
<dbReference type="GeneID" id="37011075"/>
<dbReference type="STRING" id="1684307.A0A316UDZ3"/>
<evidence type="ECO:0000313" key="1">
    <source>
        <dbReference type="EMBL" id="PWN22571.1"/>
    </source>
</evidence>
<evidence type="ECO:0008006" key="3">
    <source>
        <dbReference type="Google" id="ProtNLM"/>
    </source>
</evidence>
<dbReference type="EMBL" id="KZ819323">
    <property type="protein sequence ID" value="PWN22571.1"/>
    <property type="molecule type" value="Genomic_DNA"/>
</dbReference>
<protein>
    <recommendedName>
        <fullName evidence="3">F-box domain-containing protein</fullName>
    </recommendedName>
</protein>
<dbReference type="Proteomes" id="UP000245942">
    <property type="component" value="Unassembled WGS sequence"/>
</dbReference>
<dbReference type="OrthoDB" id="270318at2759"/>
<gene>
    <name evidence="1" type="ORF">BCV69DRAFT_149462</name>
</gene>
<name>A0A316UDZ3_9BASI</name>
<organism evidence="1 2">
    <name type="scientific">Pseudomicrostroma glucosiphilum</name>
    <dbReference type="NCBI Taxonomy" id="1684307"/>
    <lineage>
        <taxon>Eukaryota</taxon>
        <taxon>Fungi</taxon>
        <taxon>Dikarya</taxon>
        <taxon>Basidiomycota</taxon>
        <taxon>Ustilaginomycotina</taxon>
        <taxon>Exobasidiomycetes</taxon>
        <taxon>Microstromatales</taxon>
        <taxon>Microstromatales incertae sedis</taxon>
        <taxon>Pseudomicrostroma</taxon>
    </lineage>
</organism>
<reference evidence="1 2" key="1">
    <citation type="journal article" date="2018" name="Mol. Biol. Evol.">
        <title>Broad Genomic Sampling Reveals a Smut Pathogenic Ancestry of the Fungal Clade Ustilaginomycotina.</title>
        <authorList>
            <person name="Kijpornyongpan T."/>
            <person name="Mondo S.J."/>
            <person name="Barry K."/>
            <person name="Sandor L."/>
            <person name="Lee J."/>
            <person name="Lipzen A."/>
            <person name="Pangilinan J."/>
            <person name="LaButti K."/>
            <person name="Hainaut M."/>
            <person name="Henrissat B."/>
            <person name="Grigoriev I.V."/>
            <person name="Spatafora J.W."/>
            <person name="Aime M.C."/>
        </authorList>
    </citation>
    <scope>NUCLEOTIDE SEQUENCE [LARGE SCALE GENOMIC DNA]</scope>
    <source>
        <strain evidence="1 2">MCA 4718</strain>
    </source>
</reference>
<proteinExistence type="predicted"/>